<dbReference type="GO" id="GO:0006270">
    <property type="term" value="P:DNA replication initiation"/>
    <property type="evidence" value="ECO:0007669"/>
    <property type="project" value="InterPro"/>
</dbReference>
<feature type="compositionally biased region" description="Basic residues" evidence="2">
    <location>
        <begin position="184"/>
        <end position="194"/>
    </location>
</feature>
<feature type="domain" description="DNA replication regulator Sld3 C-terminal" evidence="3">
    <location>
        <begin position="282"/>
        <end position="788"/>
    </location>
</feature>
<name>A0A0D1XL19_EXOME</name>
<keyword evidence="5" id="KW-1185">Reference proteome</keyword>
<feature type="coiled-coil region" evidence="1">
    <location>
        <begin position="655"/>
        <end position="689"/>
    </location>
</feature>
<feature type="compositionally biased region" description="Polar residues" evidence="2">
    <location>
        <begin position="210"/>
        <end position="226"/>
    </location>
</feature>
<feature type="compositionally biased region" description="Low complexity" evidence="2">
    <location>
        <begin position="16"/>
        <end position="27"/>
    </location>
</feature>
<dbReference type="OrthoDB" id="15567at2759"/>
<sequence>MLHSPSSELLPPPLSPSTTPRPTTRTTLTRKRKSDHVNTIEPTNESFDATYLPKTGASVSFVSVVLLARACLPLACIDTNAQSSQGFVSHVLEANIPWVQEWEQRTLVARKAPNGGLHAIENVAPGIFTACQLRPWVSEQWCRDAAVGKVALCTLDNLLHVHNRTTHARTSSSSSLNPLPTPKSPKKPTHRRGALARQSILKSKDPIVTDVSSEVADSSTLPQQPSLPVMTSLAPSSNTGTAGPESQCGFEPQLPIHGDSLDEQSLQPSDPAVPPQDLLAPERLRALYFEHLYTSKTSLAFYVKGPLSRARAHLRSSGNSSTLILELADFYRQCILPTAKIDLKYKDSISTVINQARMDPEGATLPKKKGPKKKTKLGKDCLWPSEDDFVQKWWSLRDTKSNLLSVEDHAPELRRLVADLRMRETKMQLLLILEVMLLDLAMSRLSERPVPDDPDIKVESLEADSSIVLAKTPLKQPKKKRDLSVELEMMIDRLCIWHSISFEDVISIEGKNDNTKTNSNDSLRDFCKDVLIPFYSAKLPEQIKSISRKLAGSGISPQRPKPQKSSSLKQTRLVTGPPASSNPAKPAYKTKRTLERVLSEDQPHRHHSPPVLSRASTGPMMPMIPSLKREASERPVSRGGSLSKSMSFGNREIDLAADSQNHEAKRQKLDKLAQQKRELEDAIQALRKPSRSAMAGAFMDDIERRKTQPTPQVVHITATPRARRTQHQALDEPELPPMPKMSATRVQDFVVPSSTIKSRVELLNSSSLPRASAKKRAVLSAIHETPTRGLERKTSDPLSLGIHGAFERTESVAATPVARTRFSRTLDARESTSFARQVSESDHHLSSSQPQSPSRGPLKMSRSQRPVLFTPLRRSDVRIEDVFRDAPEIPASAGKAMDRAMGGAGRGEEIDLGLGAELMSDVLGVDSSPARKVAPLAPVGNVGASARSGNKIGEAVDEGDIYAQLGWNDDDDLDL</sequence>
<feature type="region of interest" description="Disordered" evidence="2">
    <location>
        <begin position="1"/>
        <end position="39"/>
    </location>
</feature>
<dbReference type="PANTHER" id="PTHR28067:SF1">
    <property type="entry name" value="DNA REPLICATION REGULATOR SLD3"/>
    <property type="match status" value="1"/>
</dbReference>
<organism evidence="4 5">
    <name type="scientific">Exophiala mesophila</name>
    <name type="common">Black yeast-like fungus</name>
    <dbReference type="NCBI Taxonomy" id="212818"/>
    <lineage>
        <taxon>Eukaryota</taxon>
        <taxon>Fungi</taxon>
        <taxon>Dikarya</taxon>
        <taxon>Ascomycota</taxon>
        <taxon>Pezizomycotina</taxon>
        <taxon>Eurotiomycetes</taxon>
        <taxon>Chaetothyriomycetidae</taxon>
        <taxon>Chaetothyriales</taxon>
        <taxon>Herpotrichiellaceae</taxon>
        <taxon>Exophiala</taxon>
    </lineage>
</organism>
<feature type="region of interest" description="Disordered" evidence="2">
    <location>
        <begin position="551"/>
        <end position="649"/>
    </location>
</feature>
<dbReference type="InterPro" id="IPR042511">
    <property type="entry name" value="Sld3"/>
</dbReference>
<dbReference type="AlphaFoldDB" id="A0A0D1XL19"/>
<dbReference type="STRING" id="212818.A0A0D1XL19"/>
<dbReference type="OMA" id="LRMRETK"/>
<evidence type="ECO:0000256" key="1">
    <source>
        <dbReference type="SAM" id="Coils"/>
    </source>
</evidence>
<dbReference type="InterPro" id="IPR013948">
    <property type="entry name" value="DNA_replication_reg_Sld3_C"/>
</dbReference>
<feature type="region of interest" description="Disordered" evidence="2">
    <location>
        <begin position="166"/>
        <end position="276"/>
    </location>
</feature>
<dbReference type="Proteomes" id="UP000054302">
    <property type="component" value="Unassembled WGS sequence"/>
</dbReference>
<gene>
    <name evidence="4" type="ORF">PV10_08522</name>
</gene>
<evidence type="ECO:0000313" key="4">
    <source>
        <dbReference type="EMBL" id="KIV88891.1"/>
    </source>
</evidence>
<evidence type="ECO:0000256" key="2">
    <source>
        <dbReference type="SAM" id="MobiDB-lite"/>
    </source>
</evidence>
<reference evidence="4 5" key="1">
    <citation type="submission" date="2015-01" db="EMBL/GenBank/DDBJ databases">
        <title>The Genome Sequence of Exophiala mesophila CBS40295.</title>
        <authorList>
            <consortium name="The Broad Institute Genomics Platform"/>
            <person name="Cuomo C."/>
            <person name="de Hoog S."/>
            <person name="Gorbushina A."/>
            <person name="Stielow B."/>
            <person name="Teixiera M."/>
            <person name="Abouelleil A."/>
            <person name="Chapman S.B."/>
            <person name="Priest M."/>
            <person name="Young S.K."/>
            <person name="Wortman J."/>
            <person name="Nusbaum C."/>
            <person name="Birren B."/>
        </authorList>
    </citation>
    <scope>NUCLEOTIDE SEQUENCE [LARGE SCALE GENOMIC DNA]</scope>
    <source>
        <strain evidence="4 5">CBS 40295</strain>
    </source>
</reference>
<dbReference type="HOGENOM" id="CLU_006240_1_0_1"/>
<dbReference type="EMBL" id="KN847525">
    <property type="protein sequence ID" value="KIV88891.1"/>
    <property type="molecule type" value="Genomic_DNA"/>
</dbReference>
<evidence type="ECO:0000259" key="3">
    <source>
        <dbReference type="Pfam" id="PF08639"/>
    </source>
</evidence>
<dbReference type="RefSeq" id="XP_016220465.1">
    <property type="nucleotide sequence ID" value="XM_016373554.1"/>
</dbReference>
<feature type="compositionally biased region" description="Basic and acidic residues" evidence="2">
    <location>
        <begin position="627"/>
        <end position="636"/>
    </location>
</feature>
<feature type="compositionally biased region" description="Basic and acidic residues" evidence="2">
    <location>
        <begin position="592"/>
        <end position="603"/>
    </location>
</feature>
<evidence type="ECO:0000313" key="5">
    <source>
        <dbReference type="Proteomes" id="UP000054302"/>
    </source>
</evidence>
<dbReference type="Pfam" id="PF08639">
    <property type="entry name" value="Sld3_STD"/>
    <property type="match status" value="1"/>
</dbReference>
<keyword evidence="1" id="KW-0175">Coiled coil</keyword>
<dbReference type="PANTHER" id="PTHR28067">
    <property type="entry name" value="DNA REPLICATION REGULATOR SLD3"/>
    <property type="match status" value="1"/>
</dbReference>
<dbReference type="Gene3D" id="1.20.58.2130">
    <property type="match status" value="1"/>
</dbReference>
<feature type="region of interest" description="Disordered" evidence="2">
    <location>
        <begin position="719"/>
        <end position="740"/>
    </location>
</feature>
<dbReference type="GeneID" id="27326367"/>
<dbReference type="GO" id="GO:0031261">
    <property type="term" value="C:DNA replication preinitiation complex"/>
    <property type="evidence" value="ECO:0007669"/>
    <property type="project" value="TreeGrafter"/>
</dbReference>
<dbReference type="VEuPathDB" id="FungiDB:PV10_08522"/>
<protein>
    <recommendedName>
        <fullName evidence="3">DNA replication regulator Sld3 C-terminal domain-containing protein</fullName>
    </recommendedName>
</protein>
<accession>A0A0D1XL19</accession>
<feature type="region of interest" description="Disordered" evidence="2">
    <location>
        <begin position="826"/>
        <end position="866"/>
    </location>
</feature>
<proteinExistence type="predicted"/>